<evidence type="ECO:0000313" key="2">
    <source>
        <dbReference type="EMBL" id="QRG66556.1"/>
    </source>
</evidence>
<sequence>MTDRTTNQKPDMGYHGSNMHGYSISKKGEALDETAKAVEENKENGEEHPD</sequence>
<evidence type="ECO:0000256" key="1">
    <source>
        <dbReference type="SAM" id="MobiDB-lite"/>
    </source>
</evidence>
<reference evidence="2 3" key="1">
    <citation type="submission" date="2021-01" db="EMBL/GenBank/DDBJ databases">
        <title>Identification of strong promoters based on the transcriptome of Brevibacillus choshinensis.</title>
        <authorList>
            <person name="Yao D."/>
            <person name="Zhang K."/>
            <person name="Wu J."/>
        </authorList>
    </citation>
    <scope>NUCLEOTIDE SEQUENCE [LARGE SCALE GENOMIC DNA]</scope>
    <source>
        <strain evidence="2 3">HPD31-SP3</strain>
    </source>
</reference>
<evidence type="ECO:0008006" key="4">
    <source>
        <dbReference type="Google" id="ProtNLM"/>
    </source>
</evidence>
<protein>
    <recommendedName>
        <fullName evidence="4">DUF4025 domain-containing protein</fullName>
    </recommendedName>
</protein>
<dbReference type="EMBL" id="CP069127">
    <property type="protein sequence ID" value="QRG66556.1"/>
    <property type="molecule type" value="Genomic_DNA"/>
</dbReference>
<dbReference type="Proteomes" id="UP000596248">
    <property type="component" value="Chromosome"/>
</dbReference>
<gene>
    <name evidence="2" type="ORF">JNE38_24040</name>
</gene>
<dbReference type="RefSeq" id="WP_203353622.1">
    <property type="nucleotide sequence ID" value="NZ_CP069127.1"/>
</dbReference>
<organism evidence="2 3">
    <name type="scientific">Brevibacillus choshinensis</name>
    <dbReference type="NCBI Taxonomy" id="54911"/>
    <lineage>
        <taxon>Bacteria</taxon>
        <taxon>Bacillati</taxon>
        <taxon>Bacillota</taxon>
        <taxon>Bacilli</taxon>
        <taxon>Bacillales</taxon>
        <taxon>Paenibacillaceae</taxon>
        <taxon>Brevibacillus</taxon>
    </lineage>
</organism>
<accession>A0ABX7FK11</accession>
<keyword evidence="3" id="KW-1185">Reference proteome</keyword>
<name>A0ABX7FK11_BRECH</name>
<proteinExistence type="predicted"/>
<feature type="compositionally biased region" description="Basic and acidic residues" evidence="1">
    <location>
        <begin position="26"/>
        <end position="50"/>
    </location>
</feature>
<feature type="region of interest" description="Disordered" evidence="1">
    <location>
        <begin position="1"/>
        <end position="50"/>
    </location>
</feature>
<evidence type="ECO:0000313" key="3">
    <source>
        <dbReference type="Proteomes" id="UP000596248"/>
    </source>
</evidence>